<keyword evidence="4" id="KW-1185">Reference proteome</keyword>
<evidence type="ECO:0000259" key="2">
    <source>
        <dbReference type="Pfam" id="PF01979"/>
    </source>
</evidence>
<dbReference type="eggNOG" id="COG0402">
    <property type="taxonomic scope" value="Bacteria"/>
</dbReference>
<dbReference type="InterPro" id="IPR032466">
    <property type="entry name" value="Metal_Hydrolase"/>
</dbReference>
<evidence type="ECO:0000313" key="4">
    <source>
        <dbReference type="Proteomes" id="UP000013525"/>
    </source>
</evidence>
<dbReference type="Proteomes" id="UP000013525">
    <property type="component" value="Unassembled WGS sequence"/>
</dbReference>
<dbReference type="InterPro" id="IPR006680">
    <property type="entry name" value="Amidohydro-rel"/>
</dbReference>
<evidence type="ECO:0000256" key="1">
    <source>
        <dbReference type="ARBA" id="ARBA00022801"/>
    </source>
</evidence>
<dbReference type="SUPFAM" id="SSF51556">
    <property type="entry name" value="Metallo-dependent hydrolases"/>
    <property type="match status" value="1"/>
</dbReference>
<accession>R7WM07</accession>
<dbReference type="Gene3D" id="3.20.20.140">
    <property type="entry name" value="Metal-dependent hydrolases"/>
    <property type="match status" value="1"/>
</dbReference>
<comment type="caution">
    <text evidence="3">The sequence shown here is derived from an EMBL/GenBank/DDBJ whole genome shotgun (WGS) entry which is preliminary data.</text>
</comment>
<dbReference type="AlphaFoldDB" id="R7WM07"/>
<reference evidence="3 4" key="1">
    <citation type="journal article" date="2013" name="Genome Announc.">
        <title>Draft Genome Sequence of Rhodococcus rhodnii Strain LMG5362, a Symbiont of Rhodnius prolixus (Hemiptera, Reduviidae, Triatominae), the Principle Vector of Trypanosoma cruzi.</title>
        <authorList>
            <person name="Pachebat J.A."/>
            <person name="van Keulen G."/>
            <person name="Whitten M.M."/>
            <person name="Girdwood S."/>
            <person name="Del Sol R."/>
            <person name="Dyson P.J."/>
            <person name="Facey P.D."/>
        </authorList>
    </citation>
    <scope>NUCLEOTIDE SEQUENCE [LARGE SCALE GENOMIC DNA]</scope>
    <source>
        <strain evidence="3 4">LMG 5362</strain>
    </source>
</reference>
<dbReference type="PATRIC" id="fig|1273125.3.peg.2209"/>
<proteinExistence type="predicted"/>
<dbReference type="PANTHER" id="PTHR43794:SF11">
    <property type="entry name" value="AMIDOHYDROLASE-RELATED DOMAIN-CONTAINING PROTEIN"/>
    <property type="match status" value="1"/>
</dbReference>
<dbReference type="InterPro" id="IPR050287">
    <property type="entry name" value="MTA/SAH_deaminase"/>
</dbReference>
<dbReference type="PANTHER" id="PTHR43794">
    <property type="entry name" value="AMINOHYDROLASE SSNA-RELATED"/>
    <property type="match status" value="1"/>
</dbReference>
<feature type="domain" description="Amidohydrolase-related" evidence="2">
    <location>
        <begin position="76"/>
        <end position="438"/>
    </location>
</feature>
<evidence type="ECO:0000313" key="3">
    <source>
        <dbReference type="EMBL" id="EOM76351.1"/>
    </source>
</evidence>
<sequence length="465" mass="48938">MQMDPLAVADARPAVSLVSDATVYTGGRWLTHTDVHIADGVVTAITEHDSRSAPGALDATGTLDATATLDAAGAHVVPGFVNTHTHLQQSLMRGLGEGRPLLDWLIEIGDHTAAITPERAYLAAVAACLDGLRSGTTTLVEHMWPHPSDEVHDAVVRALEDTGVRALLGRGCADRADATRVWGMDPRVLQPLGEVFDHADRLAARTAGSRIRIGLAVPNPRCVTPDGMAAIREYSDTRGATVSIHLLETTTDDDRCREHTGRSAVEYLGDNDFLWDRLIAAHCVRLDGDGRSALAEHGVAVSYNPLSNMRLGSGVAPLGEWLRAGIDVGLGVDGAASNDTQDMLETMRIGAYVQRAVHARADLFPFAEMLDLATGGAAGALGHVPHVGGVTVGAPADLTLVRFDRDFGALPVHDPGATMLTTGSSRTVDTVLVGGEIVVEDGHSTRIDDAELVARLTDPAIGGHA</sequence>
<protein>
    <submittedName>
        <fullName evidence="3">Atrazine chlorohydrolase</fullName>
    </submittedName>
</protein>
<dbReference type="Pfam" id="PF01979">
    <property type="entry name" value="Amidohydro_1"/>
    <property type="match status" value="1"/>
</dbReference>
<keyword evidence="1 3" id="KW-0378">Hydrolase</keyword>
<dbReference type="RefSeq" id="WP_010838352.1">
    <property type="nucleotide sequence ID" value="NZ_APMY01000069.1"/>
</dbReference>
<dbReference type="SUPFAM" id="SSF51338">
    <property type="entry name" value="Composite domain of metallo-dependent hydrolases"/>
    <property type="match status" value="2"/>
</dbReference>
<organism evidence="3 4">
    <name type="scientific">Rhodococcus rhodnii LMG 5362</name>
    <dbReference type="NCBI Taxonomy" id="1273125"/>
    <lineage>
        <taxon>Bacteria</taxon>
        <taxon>Bacillati</taxon>
        <taxon>Actinomycetota</taxon>
        <taxon>Actinomycetes</taxon>
        <taxon>Mycobacteriales</taxon>
        <taxon>Nocardiaceae</taxon>
        <taxon>Rhodococcus</taxon>
    </lineage>
</organism>
<gene>
    <name evidence="3" type="ORF">Rrhod_2298</name>
</gene>
<dbReference type="EMBL" id="APMY01000069">
    <property type="protein sequence ID" value="EOM76351.1"/>
    <property type="molecule type" value="Genomic_DNA"/>
</dbReference>
<name>R7WM07_9NOCA</name>
<dbReference type="Gene3D" id="2.30.40.10">
    <property type="entry name" value="Urease, subunit C, domain 1"/>
    <property type="match status" value="1"/>
</dbReference>
<dbReference type="GO" id="GO:0016810">
    <property type="term" value="F:hydrolase activity, acting on carbon-nitrogen (but not peptide) bonds"/>
    <property type="evidence" value="ECO:0007669"/>
    <property type="project" value="InterPro"/>
</dbReference>
<dbReference type="InterPro" id="IPR011059">
    <property type="entry name" value="Metal-dep_hydrolase_composite"/>
</dbReference>